<feature type="compositionally biased region" description="Polar residues" evidence="1">
    <location>
        <begin position="173"/>
        <end position="183"/>
    </location>
</feature>
<evidence type="ECO:0000256" key="1">
    <source>
        <dbReference type="SAM" id="MobiDB-lite"/>
    </source>
</evidence>
<proteinExistence type="predicted"/>
<evidence type="ECO:0000313" key="3">
    <source>
        <dbReference type="Proteomes" id="UP000734854"/>
    </source>
</evidence>
<sequence length="204" mass="21312">MGAEVSRESMGGRIFWLARICCTFRGYLLGKAVGEQNSRGMKLFKMEIFALLCRPHAFNGSNLILPLDVDADVVARAVTRVDVDAVTRAVAIVDADAVARAAARVVVDAVARAAIGVTALQHAPFSLVALAAGAAAGAIARCLLTHADVHLCRLTHWPLVAFSSAEEVVAESPLSSPSPHTMNTPPPSITTPPPSLIGSPPSLT</sequence>
<feature type="compositionally biased region" description="Pro residues" evidence="1">
    <location>
        <begin position="184"/>
        <end position="195"/>
    </location>
</feature>
<name>A0A8J5BZC6_ZINOF</name>
<gene>
    <name evidence="2" type="ORF">ZIOFF_070615</name>
</gene>
<accession>A0A8J5BZC6</accession>
<dbReference type="Proteomes" id="UP000734854">
    <property type="component" value="Unassembled WGS sequence"/>
</dbReference>
<evidence type="ECO:0000313" key="2">
    <source>
        <dbReference type="EMBL" id="KAG6469685.1"/>
    </source>
</evidence>
<protein>
    <submittedName>
        <fullName evidence="2">Uncharacterized protein</fullName>
    </submittedName>
</protein>
<reference evidence="2 3" key="1">
    <citation type="submission" date="2020-08" db="EMBL/GenBank/DDBJ databases">
        <title>Plant Genome Project.</title>
        <authorList>
            <person name="Zhang R.-G."/>
        </authorList>
    </citation>
    <scope>NUCLEOTIDE SEQUENCE [LARGE SCALE GENOMIC DNA]</scope>
    <source>
        <tissue evidence="2">Rhizome</tissue>
    </source>
</reference>
<dbReference type="EMBL" id="JACMSC010000021">
    <property type="protein sequence ID" value="KAG6469685.1"/>
    <property type="molecule type" value="Genomic_DNA"/>
</dbReference>
<keyword evidence="3" id="KW-1185">Reference proteome</keyword>
<dbReference type="AlphaFoldDB" id="A0A8J5BZC6"/>
<organism evidence="2 3">
    <name type="scientific">Zingiber officinale</name>
    <name type="common">Ginger</name>
    <name type="synonym">Amomum zingiber</name>
    <dbReference type="NCBI Taxonomy" id="94328"/>
    <lineage>
        <taxon>Eukaryota</taxon>
        <taxon>Viridiplantae</taxon>
        <taxon>Streptophyta</taxon>
        <taxon>Embryophyta</taxon>
        <taxon>Tracheophyta</taxon>
        <taxon>Spermatophyta</taxon>
        <taxon>Magnoliopsida</taxon>
        <taxon>Liliopsida</taxon>
        <taxon>Zingiberales</taxon>
        <taxon>Zingiberaceae</taxon>
        <taxon>Zingiber</taxon>
    </lineage>
</organism>
<feature type="region of interest" description="Disordered" evidence="1">
    <location>
        <begin position="172"/>
        <end position="204"/>
    </location>
</feature>
<comment type="caution">
    <text evidence="2">The sequence shown here is derived from an EMBL/GenBank/DDBJ whole genome shotgun (WGS) entry which is preliminary data.</text>
</comment>